<protein>
    <submittedName>
        <fullName evidence="1">Uncharacterized protein</fullName>
    </submittedName>
</protein>
<gene>
    <name evidence="1" type="ORF">DPMN_185223</name>
</gene>
<reference evidence="1" key="2">
    <citation type="submission" date="2020-11" db="EMBL/GenBank/DDBJ databases">
        <authorList>
            <person name="McCartney M.A."/>
            <person name="Auch B."/>
            <person name="Kono T."/>
            <person name="Mallez S."/>
            <person name="Becker A."/>
            <person name="Gohl D.M."/>
            <person name="Silverstein K.A.T."/>
            <person name="Koren S."/>
            <person name="Bechman K.B."/>
            <person name="Herman A."/>
            <person name="Abrahante J.E."/>
            <person name="Garbe J."/>
        </authorList>
    </citation>
    <scope>NUCLEOTIDE SEQUENCE</scope>
    <source>
        <strain evidence="1">Duluth1</strain>
        <tissue evidence="1">Whole animal</tissue>
    </source>
</reference>
<reference evidence="1" key="1">
    <citation type="journal article" date="2019" name="bioRxiv">
        <title>The Genome of the Zebra Mussel, Dreissena polymorpha: A Resource for Invasive Species Research.</title>
        <authorList>
            <person name="McCartney M.A."/>
            <person name="Auch B."/>
            <person name="Kono T."/>
            <person name="Mallez S."/>
            <person name="Zhang Y."/>
            <person name="Obille A."/>
            <person name="Becker A."/>
            <person name="Abrahante J.E."/>
            <person name="Garbe J."/>
            <person name="Badalamenti J.P."/>
            <person name="Herman A."/>
            <person name="Mangelson H."/>
            <person name="Liachko I."/>
            <person name="Sullivan S."/>
            <person name="Sone E.D."/>
            <person name="Koren S."/>
            <person name="Silverstein K.A.T."/>
            <person name="Beckman K.B."/>
            <person name="Gohl D.M."/>
        </authorList>
    </citation>
    <scope>NUCLEOTIDE SEQUENCE</scope>
    <source>
        <strain evidence="1">Duluth1</strain>
        <tissue evidence="1">Whole animal</tissue>
    </source>
</reference>
<dbReference type="Proteomes" id="UP000828390">
    <property type="component" value="Unassembled WGS sequence"/>
</dbReference>
<dbReference type="EMBL" id="JAIWYP010000010">
    <property type="protein sequence ID" value="KAH3750693.1"/>
    <property type="molecule type" value="Genomic_DNA"/>
</dbReference>
<dbReference type="AlphaFoldDB" id="A0A9D4DKM5"/>
<sequence length="129" mass="14455">MDKLHEILVAEIEYDALLGYDLGVLANKSGKPADILLRREIIVLEGYEIPCISKAKCSEARRVTVAEDIYIARNSKALVDGFVNRIEWDVDLSGDFLIKPNQAFKEGNPLVMAATMVDINRSPTCKMWI</sequence>
<evidence type="ECO:0000313" key="2">
    <source>
        <dbReference type="Proteomes" id="UP000828390"/>
    </source>
</evidence>
<organism evidence="1 2">
    <name type="scientific">Dreissena polymorpha</name>
    <name type="common">Zebra mussel</name>
    <name type="synonym">Mytilus polymorpha</name>
    <dbReference type="NCBI Taxonomy" id="45954"/>
    <lineage>
        <taxon>Eukaryota</taxon>
        <taxon>Metazoa</taxon>
        <taxon>Spiralia</taxon>
        <taxon>Lophotrochozoa</taxon>
        <taxon>Mollusca</taxon>
        <taxon>Bivalvia</taxon>
        <taxon>Autobranchia</taxon>
        <taxon>Heteroconchia</taxon>
        <taxon>Euheterodonta</taxon>
        <taxon>Imparidentia</taxon>
        <taxon>Neoheterodontei</taxon>
        <taxon>Myida</taxon>
        <taxon>Dreissenoidea</taxon>
        <taxon>Dreissenidae</taxon>
        <taxon>Dreissena</taxon>
    </lineage>
</organism>
<evidence type="ECO:0000313" key="1">
    <source>
        <dbReference type="EMBL" id="KAH3750693.1"/>
    </source>
</evidence>
<proteinExistence type="predicted"/>
<accession>A0A9D4DKM5</accession>
<keyword evidence="2" id="KW-1185">Reference proteome</keyword>
<comment type="caution">
    <text evidence="1">The sequence shown here is derived from an EMBL/GenBank/DDBJ whole genome shotgun (WGS) entry which is preliminary data.</text>
</comment>
<name>A0A9D4DKM5_DREPO</name>